<evidence type="ECO:0000256" key="3">
    <source>
        <dbReference type="SAM" id="SignalP"/>
    </source>
</evidence>
<dbReference type="Proteomes" id="UP000316238">
    <property type="component" value="Unassembled WGS sequence"/>
</dbReference>
<dbReference type="PANTHER" id="PTHR30570:SF1">
    <property type="entry name" value="PHOSPHATE-BINDING PROTEIN PSTS"/>
    <property type="match status" value="1"/>
</dbReference>
<keyword evidence="1 3" id="KW-0732">Signal</keyword>
<dbReference type="SUPFAM" id="SSF103088">
    <property type="entry name" value="OmpA-like"/>
    <property type="match status" value="1"/>
</dbReference>
<protein>
    <submittedName>
        <fullName evidence="5">Phosphate ABC transporter substrate-binding protein, PhoT family</fullName>
    </submittedName>
</protein>
<dbReference type="Gene3D" id="3.30.1330.60">
    <property type="entry name" value="OmpA-like domain"/>
    <property type="match status" value="1"/>
</dbReference>
<dbReference type="PANTHER" id="PTHR30570">
    <property type="entry name" value="PERIPLASMIC PHOSPHATE BINDING COMPONENT OF PHOSPHATE ABC TRANSPORTER"/>
    <property type="match status" value="1"/>
</dbReference>
<evidence type="ECO:0000313" key="6">
    <source>
        <dbReference type="Proteomes" id="UP000316238"/>
    </source>
</evidence>
<dbReference type="InterPro" id="IPR036737">
    <property type="entry name" value="OmpA-like_sf"/>
</dbReference>
<dbReference type="GO" id="GO:0016020">
    <property type="term" value="C:membrane"/>
    <property type="evidence" value="ECO:0007669"/>
    <property type="project" value="UniProtKB-UniRule"/>
</dbReference>
<evidence type="ECO:0000256" key="2">
    <source>
        <dbReference type="PROSITE-ProRule" id="PRU00473"/>
    </source>
</evidence>
<organism evidence="5 6">
    <name type="scientific">Candidatus Electronema aureum</name>
    <dbReference type="NCBI Taxonomy" id="2005002"/>
    <lineage>
        <taxon>Bacteria</taxon>
        <taxon>Pseudomonadati</taxon>
        <taxon>Thermodesulfobacteriota</taxon>
        <taxon>Desulfobulbia</taxon>
        <taxon>Desulfobulbales</taxon>
        <taxon>Desulfobulbaceae</taxon>
        <taxon>Candidatus Electronema</taxon>
    </lineage>
</organism>
<dbReference type="CDD" id="cd07185">
    <property type="entry name" value="OmpA_C-like"/>
    <property type="match status" value="1"/>
</dbReference>
<dbReference type="InterPro" id="IPR050811">
    <property type="entry name" value="Phosphate_ABC_transporter"/>
</dbReference>
<dbReference type="Pfam" id="PF12849">
    <property type="entry name" value="PBP_like_2"/>
    <property type="match status" value="1"/>
</dbReference>
<dbReference type="CDD" id="cd13653">
    <property type="entry name" value="PBP2_phosphate_like_1"/>
    <property type="match status" value="1"/>
</dbReference>
<reference evidence="5" key="1">
    <citation type="submission" date="2017-07" db="EMBL/GenBank/DDBJ databases">
        <title>The cable genome - Insights into the physiology and evolution of filamentous bacteria capable of sulfide oxidation via long distance electron transfer.</title>
        <authorList>
            <person name="Thorup C."/>
            <person name="Bjerg J.T."/>
            <person name="Schreiber L."/>
            <person name="Nielsen L.P."/>
            <person name="Kjeldsen K.U."/>
            <person name="Boesen T."/>
            <person name="Boggild A."/>
            <person name="Meysman F."/>
            <person name="Geelhoed J."/>
            <person name="Schramm A."/>
        </authorList>
    </citation>
    <scope>NUCLEOTIDE SEQUENCE [LARGE SCALE GENOMIC DNA]</scope>
    <source>
        <strain evidence="5">GS</strain>
    </source>
</reference>
<proteinExistence type="predicted"/>
<accession>A0A521G1T9</accession>
<dbReference type="InterPro" id="IPR024370">
    <property type="entry name" value="PBP_domain"/>
</dbReference>
<dbReference type="InterPro" id="IPR006665">
    <property type="entry name" value="OmpA-like"/>
</dbReference>
<keyword evidence="2" id="KW-0472">Membrane</keyword>
<evidence type="ECO:0000259" key="4">
    <source>
        <dbReference type="PROSITE" id="PS51123"/>
    </source>
</evidence>
<feature type="signal peptide" evidence="3">
    <location>
        <begin position="1"/>
        <end position="17"/>
    </location>
</feature>
<feature type="chain" id="PRO_5022122715" evidence="3">
    <location>
        <begin position="18"/>
        <end position="468"/>
    </location>
</feature>
<dbReference type="AlphaFoldDB" id="A0A521G1T9"/>
<evidence type="ECO:0000256" key="1">
    <source>
        <dbReference type="ARBA" id="ARBA00022729"/>
    </source>
</evidence>
<sequence length="468" mass="51287">MKNSGTVRLLAFVATFAAVVSTQECLAQAQKQNKETILRIHGSNTIGAQLAPDLAKVFLQKLGADSVKQVDLAAGTEINIEGHFPNQELVKVIEIRAHGSSTGFKGLKDKQCDIGMASRKIKDNEAQELAFLGEMTSSASEHVLALDGVAVIVNSANAAVSKLSFAQLSDIFSGKLINWSKIGWADAPISIQARDENSGTHDTFQSIVLGEKKMDGAAKRWDSNDNLSAAVNADTHAIGYCGLPYVKHNKALGISDGGPAVRPTVFTVATEDYPVSRRLYFYTPAAPENSYTQDFIAFALSQEGQEQVRKHKFVDLTISAEEHKVDVALGTNQNYQVLYKYLTAVRGAKRLSANFRFKGETLELDNRSLRDVERIVDFLAENRAKEIILAGFSDRSEDIARNIEGPTDNKYAKNFDLSCKRAEAVKEELNSRGIKIGDILCVGSEMPVASNSTELGREKNRRVEVWVR</sequence>
<keyword evidence="6" id="KW-1185">Reference proteome</keyword>
<dbReference type="PROSITE" id="PS51123">
    <property type="entry name" value="OMPA_2"/>
    <property type="match status" value="1"/>
</dbReference>
<gene>
    <name evidence="5" type="ORF">CDV28_11318</name>
</gene>
<comment type="caution">
    <text evidence="5">The sequence shown here is derived from an EMBL/GenBank/DDBJ whole genome shotgun (WGS) entry which is preliminary data.</text>
</comment>
<dbReference type="Pfam" id="PF00691">
    <property type="entry name" value="OmpA"/>
    <property type="match status" value="1"/>
</dbReference>
<feature type="domain" description="OmpA-like" evidence="4">
    <location>
        <begin position="342"/>
        <end position="468"/>
    </location>
</feature>
<name>A0A521G1T9_9BACT</name>
<evidence type="ECO:0000313" key="5">
    <source>
        <dbReference type="EMBL" id="TAA74990.1"/>
    </source>
</evidence>
<dbReference type="Gene3D" id="3.40.190.10">
    <property type="entry name" value="Periplasmic binding protein-like II"/>
    <property type="match status" value="2"/>
</dbReference>
<dbReference type="SUPFAM" id="SSF53850">
    <property type="entry name" value="Periplasmic binding protein-like II"/>
    <property type="match status" value="1"/>
</dbReference>
<dbReference type="EMBL" id="NQJD01000013">
    <property type="protein sequence ID" value="TAA74990.1"/>
    <property type="molecule type" value="Genomic_DNA"/>
</dbReference>